<dbReference type="Pfam" id="PF22831">
    <property type="entry name" value="CATSPERB_Ig-like"/>
    <property type="match status" value="1"/>
</dbReference>
<dbReference type="GO" id="GO:0005929">
    <property type="term" value="C:cilium"/>
    <property type="evidence" value="ECO:0007669"/>
    <property type="project" value="TreeGrafter"/>
</dbReference>
<feature type="domain" description="Cation channel sperm-associated auxiliary subunit beta 2nd" evidence="5">
    <location>
        <begin position="137"/>
        <end position="339"/>
    </location>
</feature>
<evidence type="ECO:0000313" key="8">
    <source>
        <dbReference type="EMBL" id="ELK01138.1"/>
    </source>
</evidence>
<reference evidence="9" key="1">
    <citation type="journal article" date="2013" name="Science">
        <title>Comparative analysis of bat genomes provides insight into the evolution of flight and immunity.</title>
        <authorList>
            <person name="Zhang G."/>
            <person name="Cowled C."/>
            <person name="Shi Z."/>
            <person name="Huang Z."/>
            <person name="Bishop-Lilly K.A."/>
            <person name="Fang X."/>
            <person name="Wynne J.W."/>
            <person name="Xiong Z."/>
            <person name="Baker M.L."/>
            <person name="Zhao W."/>
            <person name="Tachedjian M."/>
            <person name="Zhu Y."/>
            <person name="Zhou P."/>
            <person name="Jiang X."/>
            <person name="Ng J."/>
            <person name="Yang L."/>
            <person name="Wu L."/>
            <person name="Xiao J."/>
            <person name="Feng Y."/>
            <person name="Chen Y."/>
            <person name="Sun X."/>
            <person name="Zhang Y."/>
            <person name="Marsh G.A."/>
            <person name="Crameri G."/>
            <person name="Broder C.C."/>
            <person name="Frey K.G."/>
            <person name="Wang L.F."/>
            <person name="Wang J."/>
        </authorList>
    </citation>
    <scope>NUCLEOTIDE SEQUENCE [LARGE SCALE GENOMIC DNA]</scope>
</reference>
<keyword evidence="2" id="KW-0732">Signal</keyword>
<dbReference type="InterPro" id="IPR028748">
    <property type="entry name" value="CATSPERB"/>
</dbReference>
<feature type="signal peptide" evidence="2">
    <location>
        <begin position="1"/>
        <end position="19"/>
    </location>
</feature>
<sequence>MELLLLYVILLNLFDFSSGITYNKDTAAVEEWLVRITLQHGLNIYTSEGTLLDRAREPILQWKLGTIMTKDDVKKLYPHVVGLKVTKCPCANDVALIGFLLNSKSNGIYIGLSFSGFWNYNNITWYNLTDMIYSEVGEVDYVTVTFERNRTLSEESSCFYSKEPFHDWLPCLPHISKGMKTISSAVITFLVDQEHSSGVFLLRNQKEITTSVHILKNNKLSSRPKFPRFTFPSSFYSPVGMVFHPRSHFLYAYGNQVWLSIDGGNTFELLADFHNDIIKNTYHSFYTSDITLVSQNGKVYLTKAGLERYSEVGSITDKIFTLYYDHMGFIHKLTPDRFEDSGSFTSFGNSKGIFGQAPNMGFETALAPQYITLDEMIFYAYVPENENQRTIYTKKFNNIHSGKVIHSRKTGTAYIRKILQHDTPKGFLSSVIAEVIDPFGIENVNESPCLSSSLSINPDGNFYKLTLQLQRVVSSFQDSDIEKTVVIPGYSSFLITRIIDDQNALAIATMPIRAPENMIFVKDTWFLYNFGQRNGQTWSIYEKPCNYWFQQHDDLRSLNVLKYVDLGKSQTLKVEVIPDTKGVRTLEIPLLKVIVGNPTLLEVKAKGSFDDTYSYLMEVSAASTAFQQGSTSLAFVVWGASTDCFVTTFVPTLKSSCSYLKSMHHIPSKFIPPEDWISGVHTDSQGFNMIKTLPKSGKFKQCANVSTREECNCTNDQKFSHAVAFSDCREKLPRPVADISAKTCGLSRKLFNLFPKENRLKSARLRSPQNSALWVLSSNGGPEGTLVVEGEPRESPRLKWPGGWTSEPRGQAPGRLSARDTERTAGREQARTPGGGGLHATSESLSWADDEHRARRTHTPPSAHTTVRAGSAREPRAVTGATSVPPPPHPALPPPRQLRAFLPPRSEAFDAARLPASLLSL</sequence>
<dbReference type="InParanoid" id="L5JSG8"/>
<evidence type="ECO:0000259" key="5">
    <source>
        <dbReference type="Pfam" id="PF21548"/>
    </source>
</evidence>
<evidence type="ECO:0000256" key="2">
    <source>
        <dbReference type="SAM" id="SignalP"/>
    </source>
</evidence>
<dbReference type="eggNOG" id="ENOG502QZ5S">
    <property type="taxonomic scope" value="Eukaryota"/>
</dbReference>
<organism evidence="8 9">
    <name type="scientific">Pteropus alecto</name>
    <name type="common">Black flying fox</name>
    <dbReference type="NCBI Taxonomy" id="9402"/>
    <lineage>
        <taxon>Eukaryota</taxon>
        <taxon>Metazoa</taxon>
        <taxon>Chordata</taxon>
        <taxon>Craniata</taxon>
        <taxon>Vertebrata</taxon>
        <taxon>Euteleostomi</taxon>
        <taxon>Mammalia</taxon>
        <taxon>Eutheria</taxon>
        <taxon>Laurasiatheria</taxon>
        <taxon>Chiroptera</taxon>
        <taxon>Yinpterochiroptera</taxon>
        <taxon>Pteropodoidea</taxon>
        <taxon>Pteropodidae</taxon>
        <taxon>Pteropodinae</taxon>
        <taxon>Pteropus</taxon>
    </lineage>
</organism>
<evidence type="ECO:0000259" key="4">
    <source>
        <dbReference type="Pfam" id="PF21541"/>
    </source>
</evidence>
<dbReference type="EMBL" id="KB031153">
    <property type="protein sequence ID" value="ELK01138.1"/>
    <property type="molecule type" value="Genomic_DNA"/>
</dbReference>
<dbReference type="Pfam" id="PF21541">
    <property type="entry name" value="CATSPERB_1st"/>
    <property type="match status" value="1"/>
</dbReference>
<dbReference type="STRING" id="9402.L5JSG8"/>
<feature type="domain" description="Cation channel sperm-associated protein subunit beta C-terminal" evidence="3">
    <location>
        <begin position="695"/>
        <end position="738"/>
    </location>
</feature>
<dbReference type="GO" id="GO:0036128">
    <property type="term" value="C:CatSper complex"/>
    <property type="evidence" value="ECO:0007669"/>
    <property type="project" value="InterPro"/>
</dbReference>
<feature type="region of interest" description="Disordered" evidence="1">
    <location>
        <begin position="776"/>
        <end position="899"/>
    </location>
</feature>
<dbReference type="FunCoup" id="L5JSG8">
    <property type="interactions" value="34"/>
</dbReference>
<dbReference type="InterPro" id="IPR048786">
    <property type="entry name" value="CATSPERB_N"/>
</dbReference>
<feature type="compositionally biased region" description="Pro residues" evidence="1">
    <location>
        <begin position="884"/>
        <end position="896"/>
    </location>
</feature>
<dbReference type="InterPro" id="IPR048789">
    <property type="entry name" value="CATSPERB_C"/>
</dbReference>
<gene>
    <name evidence="8" type="ORF">PAL_GLEAN10020767</name>
</gene>
<evidence type="ECO:0000259" key="3">
    <source>
        <dbReference type="Pfam" id="PF15149"/>
    </source>
</evidence>
<proteinExistence type="predicted"/>
<evidence type="ECO:0000313" key="9">
    <source>
        <dbReference type="Proteomes" id="UP000010552"/>
    </source>
</evidence>
<dbReference type="Pfam" id="PF15149">
    <property type="entry name" value="CATSPERB_C"/>
    <property type="match status" value="2"/>
</dbReference>
<feature type="domain" description="CATSPERB head" evidence="6">
    <location>
        <begin position="366"/>
        <end position="543"/>
    </location>
</feature>
<dbReference type="InterPro" id="IPR053904">
    <property type="entry name" value="CATSPERB_Ig-like"/>
</dbReference>
<dbReference type="PANTHER" id="PTHR14705:SF0">
    <property type="entry name" value="CATION CHANNEL SPERM-ASSOCIATED AUXILIARY SUBUNIT BETA"/>
    <property type="match status" value="1"/>
</dbReference>
<dbReference type="InterPro" id="IPR053903">
    <property type="entry name" value="CATSPERB_head"/>
</dbReference>
<evidence type="ECO:0000259" key="6">
    <source>
        <dbReference type="Pfam" id="PF22830"/>
    </source>
</evidence>
<feature type="domain" description="Cation channel sperm-associated protein subunit beta C-terminal" evidence="3">
    <location>
        <begin position="657"/>
        <end position="694"/>
    </location>
</feature>
<name>L5JSG8_PTEAL</name>
<feature type="compositionally biased region" description="Basic and acidic residues" evidence="1">
    <location>
        <begin position="817"/>
        <end position="830"/>
    </location>
</feature>
<dbReference type="AlphaFoldDB" id="L5JSG8"/>
<feature type="domain" description="Cation channel sperm-associated auxiliary subunit beta N-terminal" evidence="4">
    <location>
        <begin position="19"/>
        <end position="53"/>
    </location>
</feature>
<protein>
    <submittedName>
        <fullName evidence="8">Cation channel sperm-associated protein subunit beta</fullName>
    </submittedName>
</protein>
<accession>L5JSG8</accession>
<dbReference type="PANTHER" id="PTHR14705">
    <property type="entry name" value="CATION CHANNEL SPERM-ASSOCIATED PROTEIN SUBUNIT BETA"/>
    <property type="match status" value="1"/>
</dbReference>
<dbReference type="Pfam" id="PF21548">
    <property type="entry name" value="CATSPERB_2nd"/>
    <property type="match status" value="1"/>
</dbReference>
<evidence type="ECO:0000256" key="1">
    <source>
        <dbReference type="SAM" id="MobiDB-lite"/>
    </source>
</evidence>
<dbReference type="Pfam" id="PF22830">
    <property type="entry name" value="CATSPERB_head"/>
    <property type="match status" value="1"/>
</dbReference>
<evidence type="ECO:0000259" key="7">
    <source>
        <dbReference type="Pfam" id="PF22831"/>
    </source>
</evidence>
<dbReference type="Proteomes" id="UP000010552">
    <property type="component" value="Unassembled WGS sequence"/>
</dbReference>
<dbReference type="InterPro" id="IPR048788">
    <property type="entry name" value="CATSPERB_2nd"/>
</dbReference>
<feature type="domain" description="CATSPERB Ig-like" evidence="7">
    <location>
        <begin position="549"/>
        <end position="655"/>
    </location>
</feature>
<feature type="chain" id="PRO_5003968439" evidence="2">
    <location>
        <begin position="20"/>
        <end position="921"/>
    </location>
</feature>
<keyword evidence="9" id="KW-1185">Reference proteome</keyword>